<evidence type="ECO:0000313" key="2">
    <source>
        <dbReference type="EMBL" id="KAF8478077.1"/>
    </source>
</evidence>
<dbReference type="Proteomes" id="UP000759537">
    <property type="component" value="Unassembled WGS sequence"/>
</dbReference>
<evidence type="ECO:0000313" key="3">
    <source>
        <dbReference type="Proteomes" id="UP000759537"/>
    </source>
</evidence>
<gene>
    <name evidence="2" type="ORF">DFH94DRAFT_79678</name>
</gene>
<keyword evidence="3" id="KW-1185">Reference proteome</keyword>
<reference evidence="2" key="2">
    <citation type="journal article" date="2020" name="Nat. Commun.">
        <title>Large-scale genome sequencing of mycorrhizal fungi provides insights into the early evolution of symbiotic traits.</title>
        <authorList>
            <person name="Miyauchi S."/>
            <person name="Kiss E."/>
            <person name="Kuo A."/>
            <person name="Drula E."/>
            <person name="Kohler A."/>
            <person name="Sanchez-Garcia M."/>
            <person name="Morin E."/>
            <person name="Andreopoulos B."/>
            <person name="Barry K.W."/>
            <person name="Bonito G."/>
            <person name="Buee M."/>
            <person name="Carver A."/>
            <person name="Chen C."/>
            <person name="Cichocki N."/>
            <person name="Clum A."/>
            <person name="Culley D."/>
            <person name="Crous P.W."/>
            <person name="Fauchery L."/>
            <person name="Girlanda M."/>
            <person name="Hayes R.D."/>
            <person name="Keri Z."/>
            <person name="LaButti K."/>
            <person name="Lipzen A."/>
            <person name="Lombard V."/>
            <person name="Magnuson J."/>
            <person name="Maillard F."/>
            <person name="Murat C."/>
            <person name="Nolan M."/>
            <person name="Ohm R.A."/>
            <person name="Pangilinan J."/>
            <person name="Pereira M.F."/>
            <person name="Perotto S."/>
            <person name="Peter M."/>
            <person name="Pfister S."/>
            <person name="Riley R."/>
            <person name="Sitrit Y."/>
            <person name="Stielow J.B."/>
            <person name="Szollosi G."/>
            <person name="Zifcakova L."/>
            <person name="Stursova M."/>
            <person name="Spatafora J.W."/>
            <person name="Tedersoo L."/>
            <person name="Vaario L.M."/>
            <person name="Yamada A."/>
            <person name="Yan M."/>
            <person name="Wang P."/>
            <person name="Xu J."/>
            <person name="Bruns T."/>
            <person name="Baldrian P."/>
            <person name="Vilgalys R."/>
            <person name="Dunand C."/>
            <person name="Henrissat B."/>
            <person name="Grigoriev I.V."/>
            <person name="Hibbett D."/>
            <person name="Nagy L.G."/>
            <person name="Martin F.M."/>
        </authorList>
    </citation>
    <scope>NUCLEOTIDE SEQUENCE</scope>
    <source>
        <strain evidence="2">Prilba</strain>
    </source>
</reference>
<protein>
    <submittedName>
        <fullName evidence="2">Uncharacterized protein</fullName>
    </submittedName>
</protein>
<accession>A0A9P5MSY0</accession>
<proteinExistence type="predicted"/>
<dbReference type="AlphaFoldDB" id="A0A9P5MSY0"/>
<name>A0A9P5MSY0_9AGAM</name>
<sequence length="149" mass="16813">MKATSTESPIHTSDGIAAEGQANLQGYCIANLNKTSPSSVGHRGNISHRLPPHNYRPKRRGRFSCECDRRSDPRFRRTFQLFYHRFPAQFCTPPGHCYMRLTFPVCTSICLVSSPPHDILTIDQEPTPVILFHILILFILGNATHLIPS</sequence>
<evidence type="ECO:0000256" key="1">
    <source>
        <dbReference type="SAM" id="Phobius"/>
    </source>
</evidence>
<reference evidence="2" key="1">
    <citation type="submission" date="2019-10" db="EMBL/GenBank/DDBJ databases">
        <authorList>
            <consortium name="DOE Joint Genome Institute"/>
            <person name="Kuo A."/>
            <person name="Miyauchi S."/>
            <person name="Kiss E."/>
            <person name="Drula E."/>
            <person name="Kohler A."/>
            <person name="Sanchez-Garcia M."/>
            <person name="Andreopoulos B."/>
            <person name="Barry K.W."/>
            <person name="Bonito G."/>
            <person name="Buee M."/>
            <person name="Carver A."/>
            <person name="Chen C."/>
            <person name="Cichocki N."/>
            <person name="Clum A."/>
            <person name="Culley D."/>
            <person name="Crous P.W."/>
            <person name="Fauchery L."/>
            <person name="Girlanda M."/>
            <person name="Hayes R."/>
            <person name="Keri Z."/>
            <person name="LaButti K."/>
            <person name="Lipzen A."/>
            <person name="Lombard V."/>
            <person name="Magnuson J."/>
            <person name="Maillard F."/>
            <person name="Morin E."/>
            <person name="Murat C."/>
            <person name="Nolan M."/>
            <person name="Ohm R."/>
            <person name="Pangilinan J."/>
            <person name="Pereira M."/>
            <person name="Perotto S."/>
            <person name="Peter M."/>
            <person name="Riley R."/>
            <person name="Sitrit Y."/>
            <person name="Stielow B."/>
            <person name="Szollosi G."/>
            <person name="Zifcakova L."/>
            <person name="Stursova M."/>
            <person name="Spatafora J.W."/>
            <person name="Tedersoo L."/>
            <person name="Vaario L.-M."/>
            <person name="Yamada A."/>
            <person name="Yan M."/>
            <person name="Wang P."/>
            <person name="Xu J."/>
            <person name="Bruns T."/>
            <person name="Baldrian P."/>
            <person name="Vilgalys R."/>
            <person name="Henrissat B."/>
            <person name="Grigoriev I.V."/>
            <person name="Hibbett D."/>
            <person name="Nagy L.G."/>
            <person name="Martin F.M."/>
        </authorList>
    </citation>
    <scope>NUCLEOTIDE SEQUENCE</scope>
    <source>
        <strain evidence="2">Prilba</strain>
    </source>
</reference>
<feature type="transmembrane region" description="Helical" evidence="1">
    <location>
        <begin position="129"/>
        <end position="147"/>
    </location>
</feature>
<comment type="caution">
    <text evidence="2">The sequence shown here is derived from an EMBL/GenBank/DDBJ whole genome shotgun (WGS) entry which is preliminary data.</text>
</comment>
<organism evidence="2 3">
    <name type="scientific">Russula ochroleuca</name>
    <dbReference type="NCBI Taxonomy" id="152965"/>
    <lineage>
        <taxon>Eukaryota</taxon>
        <taxon>Fungi</taxon>
        <taxon>Dikarya</taxon>
        <taxon>Basidiomycota</taxon>
        <taxon>Agaricomycotina</taxon>
        <taxon>Agaricomycetes</taxon>
        <taxon>Russulales</taxon>
        <taxon>Russulaceae</taxon>
        <taxon>Russula</taxon>
    </lineage>
</organism>
<keyword evidence="1" id="KW-1133">Transmembrane helix</keyword>
<dbReference type="EMBL" id="WHVB01000012">
    <property type="protein sequence ID" value="KAF8478077.1"/>
    <property type="molecule type" value="Genomic_DNA"/>
</dbReference>
<keyword evidence="1" id="KW-0812">Transmembrane</keyword>
<keyword evidence="1" id="KW-0472">Membrane</keyword>